<dbReference type="OMA" id="WVEYSTI"/>
<dbReference type="SMART" id="SM00597">
    <property type="entry name" value="ZnF_TTF"/>
    <property type="match status" value="1"/>
</dbReference>
<dbReference type="InterPro" id="IPR012337">
    <property type="entry name" value="RNaseH-like_sf"/>
</dbReference>
<accession>A0A8C5BDI2</accession>
<dbReference type="GeneTree" id="ENSGT00940000164001"/>
<organism evidence="3 4">
    <name type="scientific">Gadus morhua</name>
    <name type="common">Atlantic cod</name>
    <dbReference type="NCBI Taxonomy" id="8049"/>
    <lineage>
        <taxon>Eukaryota</taxon>
        <taxon>Metazoa</taxon>
        <taxon>Chordata</taxon>
        <taxon>Craniata</taxon>
        <taxon>Vertebrata</taxon>
        <taxon>Euteleostomi</taxon>
        <taxon>Actinopterygii</taxon>
        <taxon>Neopterygii</taxon>
        <taxon>Teleostei</taxon>
        <taxon>Neoteleostei</taxon>
        <taxon>Acanthomorphata</taxon>
        <taxon>Zeiogadaria</taxon>
        <taxon>Gadariae</taxon>
        <taxon>Gadiformes</taxon>
        <taxon>Gadoidei</taxon>
        <taxon>Gadidae</taxon>
        <taxon>Gadus</taxon>
    </lineage>
</organism>
<keyword evidence="4" id="KW-1185">Reference proteome</keyword>
<dbReference type="Proteomes" id="UP000694546">
    <property type="component" value="Chromosome 7"/>
</dbReference>
<dbReference type="Ensembl" id="ENSGMOT00000062891.1">
    <property type="protein sequence ID" value="ENSGMOP00000045277.1"/>
    <property type="gene ID" value="ENSGMOG00000023909.1"/>
</dbReference>
<dbReference type="InterPro" id="IPR006580">
    <property type="entry name" value="Znf_TTF"/>
</dbReference>
<feature type="compositionally biased region" description="Basic residues" evidence="1">
    <location>
        <begin position="1"/>
        <end position="11"/>
    </location>
</feature>
<dbReference type="PANTHER" id="PTHR45749:SF37">
    <property type="entry name" value="OS05G0311600 PROTEIN"/>
    <property type="match status" value="1"/>
</dbReference>
<reference evidence="3" key="2">
    <citation type="submission" date="2025-09" db="UniProtKB">
        <authorList>
            <consortium name="Ensembl"/>
        </authorList>
    </citation>
    <scope>IDENTIFICATION</scope>
</reference>
<dbReference type="InterPro" id="IPR025398">
    <property type="entry name" value="DUF4371"/>
</dbReference>
<evidence type="ECO:0000313" key="4">
    <source>
        <dbReference type="Proteomes" id="UP000694546"/>
    </source>
</evidence>
<protein>
    <recommendedName>
        <fullName evidence="2">TTF-type domain-containing protein</fullName>
    </recommendedName>
</protein>
<reference evidence="3" key="1">
    <citation type="submission" date="2025-08" db="UniProtKB">
        <authorList>
            <consortium name="Ensembl"/>
        </authorList>
    </citation>
    <scope>IDENTIFICATION</scope>
</reference>
<evidence type="ECO:0000259" key="2">
    <source>
        <dbReference type="SMART" id="SM00597"/>
    </source>
</evidence>
<name>A0A8C5BDI2_GADMO</name>
<evidence type="ECO:0000313" key="3">
    <source>
        <dbReference type="Ensembl" id="ENSGMOP00000045277.1"/>
    </source>
</evidence>
<dbReference type="Pfam" id="PF14291">
    <property type="entry name" value="DUF4371"/>
    <property type="match status" value="1"/>
</dbReference>
<proteinExistence type="predicted"/>
<feature type="region of interest" description="Disordered" evidence="1">
    <location>
        <begin position="1"/>
        <end position="86"/>
    </location>
</feature>
<dbReference type="PANTHER" id="PTHR45749">
    <property type="match status" value="1"/>
</dbReference>
<sequence length="616" mass="68476">MEKFLLFRKKSNPNTTRDGEAEDDGLVNSQTSVGLGLGSCSEGGYAKEQPRPIVQASPASSTSGSALPPEDLSQTPGDDLRRPVLGSYPKKKYSSQMRAFNPGWYQQYSWVEYSTIKDSMYCYACRHFGRRGAGVHQETAFTVNGFSTWVKAQKTLQTHNVSTVHRYAMAAWAEFKIRRDAGSRICNALDEGHSKAVRENREYMKAIVEALRYTACQGIALRGHREGEESSNRGNFLEFLHSVSKFNTTVAEKMANCAQNAKYTHHTVQDEVIALMAKMLRDQISSDVRDAEMFALLVDESRDVSKKEQVSVVVRYLRGDGVLEDFLHFTPADGLDAESLLALIKNTLTKCNINYKQCIAQCYDGAAVMSGANSGVQERFRREVPQALYVHCHAHRLNLVLTDCVGKIQTAADFFASVQILHNFFSSSIVHNVFLQKQKELEPLKPPLELKSLSETRWACQYTALLAIKKTLPAIHATLQALISQQGARLRTKAKSIMALLDGQFVLQLTLFEDVFRSTKFLSDTLQSPNLDYSSALDLVESVSASLSEKRNETSLADISDKAQALCAKTGINTHVQDSLLVFSRNSSLTHRQGNGNHLPHCKISGDTVTTMSLMN</sequence>
<evidence type="ECO:0000256" key="1">
    <source>
        <dbReference type="SAM" id="MobiDB-lite"/>
    </source>
</evidence>
<feature type="domain" description="TTF-type" evidence="2">
    <location>
        <begin position="96"/>
        <end position="188"/>
    </location>
</feature>
<dbReference type="AlphaFoldDB" id="A0A8C5BDI2"/>
<dbReference type="SUPFAM" id="SSF53098">
    <property type="entry name" value="Ribonuclease H-like"/>
    <property type="match status" value="1"/>
</dbReference>